<dbReference type="RefSeq" id="WP_379562455.1">
    <property type="nucleotide sequence ID" value="NZ_JBHUMX010000038.1"/>
</dbReference>
<keyword evidence="3" id="KW-1185">Reference proteome</keyword>
<gene>
    <name evidence="2" type="ORF">ACFSUN_12825</name>
</gene>
<dbReference type="Gene3D" id="3.30.300.180">
    <property type="match status" value="1"/>
</dbReference>
<feature type="domain" description="DnaA N-terminal" evidence="1">
    <location>
        <begin position="81"/>
        <end position="137"/>
    </location>
</feature>
<sequence>MKFTYFNDTNRPVKIHPATFAHGASSENKPIQPLEERTFSLPKGSSPWVKMWGNGEAGLTILVSPTFEDTEEINSEIDHNWVKILDAISNKVSSGSYKAWFLTTKATISENTLTVYCSNLFQKDWIEFTYIDLIAKTAFEVLGRELDIILKMQE</sequence>
<evidence type="ECO:0000313" key="2">
    <source>
        <dbReference type="EMBL" id="MFD2629664.1"/>
    </source>
</evidence>
<evidence type="ECO:0000259" key="1">
    <source>
        <dbReference type="Pfam" id="PF11638"/>
    </source>
</evidence>
<accession>A0ABW5Q1X7</accession>
<dbReference type="Proteomes" id="UP001597451">
    <property type="component" value="Unassembled WGS sequence"/>
</dbReference>
<dbReference type="Pfam" id="PF11638">
    <property type="entry name" value="DnaA_N"/>
    <property type="match status" value="1"/>
</dbReference>
<organism evidence="2 3">
    <name type="scientific">Oceanobacillus kapialis</name>
    <dbReference type="NCBI Taxonomy" id="481353"/>
    <lineage>
        <taxon>Bacteria</taxon>
        <taxon>Bacillati</taxon>
        <taxon>Bacillota</taxon>
        <taxon>Bacilli</taxon>
        <taxon>Bacillales</taxon>
        <taxon>Bacillaceae</taxon>
        <taxon>Oceanobacillus</taxon>
    </lineage>
</organism>
<name>A0ABW5Q1X7_9BACI</name>
<comment type="caution">
    <text evidence="2">The sequence shown here is derived from an EMBL/GenBank/DDBJ whole genome shotgun (WGS) entry which is preliminary data.</text>
</comment>
<evidence type="ECO:0000313" key="3">
    <source>
        <dbReference type="Proteomes" id="UP001597451"/>
    </source>
</evidence>
<reference evidence="3" key="1">
    <citation type="journal article" date="2019" name="Int. J. Syst. Evol. Microbiol.">
        <title>The Global Catalogue of Microorganisms (GCM) 10K type strain sequencing project: providing services to taxonomists for standard genome sequencing and annotation.</title>
        <authorList>
            <consortium name="The Broad Institute Genomics Platform"/>
            <consortium name="The Broad Institute Genome Sequencing Center for Infectious Disease"/>
            <person name="Wu L."/>
            <person name="Ma J."/>
        </authorList>
    </citation>
    <scope>NUCLEOTIDE SEQUENCE [LARGE SCALE GENOMIC DNA]</scope>
    <source>
        <strain evidence="3">TISTR 1858</strain>
    </source>
</reference>
<dbReference type="InterPro" id="IPR038454">
    <property type="entry name" value="DnaA_N_sf"/>
</dbReference>
<protein>
    <submittedName>
        <fullName evidence="2">DnaA N-terminal domain-containing protein</fullName>
    </submittedName>
</protein>
<dbReference type="InterPro" id="IPR024633">
    <property type="entry name" value="DnaA_N_dom"/>
</dbReference>
<dbReference type="EMBL" id="JBHUMX010000038">
    <property type="protein sequence ID" value="MFD2629664.1"/>
    <property type="molecule type" value="Genomic_DNA"/>
</dbReference>
<proteinExistence type="predicted"/>